<evidence type="ECO:0000256" key="8">
    <source>
        <dbReference type="ARBA" id="ARBA00023329"/>
    </source>
</evidence>
<name>A0A1B9IUL2_9TREE</name>
<feature type="compositionally biased region" description="Low complexity" evidence="11">
    <location>
        <begin position="236"/>
        <end position="254"/>
    </location>
</feature>
<dbReference type="Proteomes" id="UP000092583">
    <property type="component" value="Unassembled WGS sequence"/>
</dbReference>
<accession>A0A1B9IUL2</accession>
<dbReference type="Pfam" id="PF01217">
    <property type="entry name" value="Clat_adaptor_s"/>
    <property type="match status" value="1"/>
</dbReference>
<dbReference type="Gene3D" id="2.60.40.1170">
    <property type="entry name" value="Mu homology domain, subdomain B"/>
    <property type="match status" value="2"/>
</dbReference>
<keyword evidence="5 9" id="KW-0653">Protein transport</keyword>
<dbReference type="GO" id="GO:0051645">
    <property type="term" value="P:Golgi localization"/>
    <property type="evidence" value="ECO:0007669"/>
    <property type="project" value="TreeGrafter"/>
</dbReference>
<evidence type="ECO:0000313" key="13">
    <source>
        <dbReference type="EMBL" id="OCF59203.1"/>
    </source>
</evidence>
<reference evidence="13 14" key="1">
    <citation type="submission" date="2013-07" db="EMBL/GenBank/DDBJ databases">
        <title>The Genome Sequence of Kwoniella mangroviensis CBS10435.</title>
        <authorList>
            <consortium name="The Broad Institute Genome Sequencing Platform"/>
            <person name="Cuomo C."/>
            <person name="Litvintseva A."/>
            <person name="Chen Y."/>
            <person name="Heitman J."/>
            <person name="Sun S."/>
            <person name="Springer D."/>
            <person name="Dromer F."/>
            <person name="Young S.K."/>
            <person name="Zeng Q."/>
            <person name="Gargeya S."/>
            <person name="Fitzgerald M."/>
            <person name="Abouelleil A."/>
            <person name="Alvarado L."/>
            <person name="Berlin A.M."/>
            <person name="Chapman S.B."/>
            <person name="Dewar J."/>
            <person name="Goldberg J."/>
            <person name="Griggs A."/>
            <person name="Gujja S."/>
            <person name="Hansen M."/>
            <person name="Howarth C."/>
            <person name="Imamovic A."/>
            <person name="Larimer J."/>
            <person name="McCowan C."/>
            <person name="Murphy C."/>
            <person name="Pearson M."/>
            <person name="Priest M."/>
            <person name="Roberts A."/>
            <person name="Saif S."/>
            <person name="Shea T."/>
            <person name="Sykes S."/>
            <person name="Wortman J."/>
            <person name="Nusbaum C."/>
            <person name="Birren B."/>
        </authorList>
    </citation>
    <scope>NUCLEOTIDE SEQUENCE [LARGE SCALE GENOMIC DNA]</scope>
    <source>
        <strain evidence="13 14">CBS 10435</strain>
    </source>
</reference>
<feature type="compositionally biased region" description="Low complexity" evidence="11">
    <location>
        <begin position="191"/>
        <end position="202"/>
    </location>
</feature>
<sequence length="544" mass="60007">MVSCLVRACEIQLTLPQVVLAASICTRSGKPLLSRQFRPMPRSRVDGLLAAFPKLIPVNSQHTTVETNDVRFVYQPFEELYVLLITNKGSNILQDIKTLSLLVRLISSLTPAMSEPAILHHAFDLLCGFDEIVSLGYKENVSLSQVRNVLEGESHEEKIQEIIARNKEAEAKEELKRRAKQLEMQRREQQRLNQASSRSSLPGGYGGGGGQGGYSSVPRYDQPPQQEYRTSSPAVSSQQQQQSQKPKFSGSGMKLGKKGKQLDLINAALGGEQDVEMDEPVYQQQYEPEPEVAAETEVSADVLEKVEQDSIHVTIKEQLSLTLLRDGGLESFELKGDLDLRITDAAQSKIKLTLSPKDYSELQFKQHPNVAKFTGSDKVIGLKDPSRSFPVGQGLGVLRWRMTSKDESNVPLNVTVWPQPRGDGTSDVAVEYELEAQHLTLKNVVISIPVPSGSLPSVTGDADWRLSGNSFVWTIDTIDSENSNGSLEFRCQGEADDFFPVSVGFAASGSLADVEVAKAVLIENGEEQTFSQERILTVDKYEIV</sequence>
<dbReference type="AlphaFoldDB" id="A0A1B9IUL2"/>
<comment type="similarity">
    <text evidence="1 9">Belongs to the adaptor complexes medium subunit family. Delta-COP subfamily.</text>
</comment>
<dbReference type="CDD" id="cd09254">
    <property type="entry name" value="AP_delta-COPI_MHD"/>
    <property type="match status" value="1"/>
</dbReference>
<dbReference type="GO" id="GO:0030126">
    <property type="term" value="C:COPI vesicle coat"/>
    <property type="evidence" value="ECO:0007669"/>
    <property type="project" value="UniProtKB-UniRule"/>
</dbReference>
<evidence type="ECO:0000256" key="6">
    <source>
        <dbReference type="ARBA" id="ARBA00023034"/>
    </source>
</evidence>
<keyword evidence="4 9" id="KW-0931">ER-Golgi transport</keyword>
<feature type="compositionally biased region" description="Polar residues" evidence="11">
    <location>
        <begin position="223"/>
        <end position="235"/>
    </location>
</feature>
<evidence type="ECO:0000256" key="7">
    <source>
        <dbReference type="ARBA" id="ARBA00023136"/>
    </source>
</evidence>
<evidence type="ECO:0000256" key="9">
    <source>
        <dbReference type="RuleBase" id="RU364018"/>
    </source>
</evidence>
<evidence type="ECO:0000259" key="12">
    <source>
        <dbReference type="PROSITE" id="PS51072"/>
    </source>
</evidence>
<evidence type="ECO:0000256" key="1">
    <source>
        <dbReference type="ARBA" id="ARBA00010516"/>
    </source>
</evidence>
<dbReference type="PANTHER" id="PTHR10121:SF0">
    <property type="entry name" value="COATOMER SUBUNIT DELTA"/>
    <property type="match status" value="1"/>
</dbReference>
<dbReference type="GO" id="GO:0000139">
    <property type="term" value="C:Golgi membrane"/>
    <property type="evidence" value="ECO:0007669"/>
    <property type="project" value="UniProtKB-SubCell"/>
</dbReference>
<dbReference type="Gene3D" id="3.30.450.60">
    <property type="match status" value="1"/>
</dbReference>
<gene>
    <name evidence="13" type="ORF">L486_03705</name>
</gene>
<dbReference type="FunFam" id="3.30.450.60:FF:000020">
    <property type="entry name" value="Coatomer subunit delta"/>
    <property type="match status" value="1"/>
</dbReference>
<keyword evidence="6 9" id="KW-0333">Golgi apparatus</keyword>
<dbReference type="STRING" id="1331196.A0A1B9IUL2"/>
<keyword evidence="7 9" id="KW-0472">Membrane</keyword>
<evidence type="ECO:0000256" key="2">
    <source>
        <dbReference type="ARBA" id="ARBA00022448"/>
    </source>
</evidence>
<evidence type="ECO:0000256" key="3">
    <source>
        <dbReference type="ARBA" id="ARBA00022490"/>
    </source>
</evidence>
<comment type="function">
    <text evidence="9">The coatomer is a cytosolic protein complex that binds to dilysine motifs and reversibly associates with Golgi non-clathrin-coated vesicles, which further mediate biosynthetic protein transport from the ER, via the Golgi up to the trans Golgi network. Coatomer complex is required for budding from Golgi membranes, and is essential for the retrograde Golgi-to-ER transport of dilysine-tagged proteins.</text>
</comment>
<keyword evidence="14" id="KW-1185">Reference proteome</keyword>
<dbReference type="InterPro" id="IPR028565">
    <property type="entry name" value="MHD"/>
</dbReference>
<dbReference type="EMBL" id="KI669461">
    <property type="protein sequence ID" value="OCF59203.1"/>
    <property type="molecule type" value="Genomic_DNA"/>
</dbReference>
<organism evidence="13 14">
    <name type="scientific">Kwoniella mangroviensis CBS 10435</name>
    <dbReference type="NCBI Taxonomy" id="1331196"/>
    <lineage>
        <taxon>Eukaryota</taxon>
        <taxon>Fungi</taxon>
        <taxon>Dikarya</taxon>
        <taxon>Basidiomycota</taxon>
        <taxon>Agaricomycotina</taxon>
        <taxon>Tremellomycetes</taxon>
        <taxon>Tremellales</taxon>
        <taxon>Cryptococcaceae</taxon>
        <taxon>Kwoniella</taxon>
    </lineage>
</organism>
<evidence type="ECO:0000256" key="11">
    <source>
        <dbReference type="SAM" id="MobiDB-lite"/>
    </source>
</evidence>
<dbReference type="PANTHER" id="PTHR10121">
    <property type="entry name" value="COATOMER SUBUNIT DELTA"/>
    <property type="match status" value="1"/>
</dbReference>
<dbReference type="PROSITE" id="PS51072">
    <property type="entry name" value="MHD"/>
    <property type="match status" value="1"/>
</dbReference>
<evidence type="ECO:0000256" key="5">
    <source>
        <dbReference type="ARBA" id="ARBA00022927"/>
    </source>
</evidence>
<dbReference type="GO" id="GO:0006888">
    <property type="term" value="P:endoplasmic reticulum to Golgi vesicle-mediated transport"/>
    <property type="evidence" value="ECO:0007669"/>
    <property type="project" value="TreeGrafter"/>
</dbReference>
<dbReference type="InterPro" id="IPR011012">
    <property type="entry name" value="Longin-like_dom_sf"/>
</dbReference>
<evidence type="ECO:0000256" key="4">
    <source>
        <dbReference type="ARBA" id="ARBA00022892"/>
    </source>
</evidence>
<dbReference type="OrthoDB" id="10266042at2759"/>
<dbReference type="SUPFAM" id="SSF64356">
    <property type="entry name" value="SNARE-like"/>
    <property type="match status" value="1"/>
</dbReference>
<feature type="region of interest" description="Disordered" evidence="11">
    <location>
        <begin position="183"/>
        <end position="256"/>
    </location>
</feature>
<dbReference type="InterPro" id="IPR027059">
    <property type="entry name" value="Coatomer_dsu"/>
</dbReference>
<comment type="subunit">
    <text evidence="9">Oligomeric complex that consists of at least the alpha, beta, beta', gamma, delta, epsilon and zeta subunits.</text>
</comment>
<keyword evidence="8 9" id="KW-0968">Cytoplasmic vesicle</keyword>
<dbReference type="CDD" id="cd14830">
    <property type="entry name" value="Delta_COP_N"/>
    <property type="match status" value="1"/>
</dbReference>
<dbReference type="SUPFAM" id="SSF49447">
    <property type="entry name" value="Second domain of Mu2 adaptin subunit (ap50) of ap2 adaptor"/>
    <property type="match status" value="1"/>
</dbReference>
<dbReference type="InterPro" id="IPR022775">
    <property type="entry name" value="AP_mu_sigma_su"/>
</dbReference>
<dbReference type="GO" id="GO:0015031">
    <property type="term" value="P:protein transport"/>
    <property type="evidence" value="ECO:0007669"/>
    <property type="project" value="UniProtKB-KW"/>
</dbReference>
<evidence type="ECO:0000313" key="14">
    <source>
        <dbReference type="Proteomes" id="UP000092583"/>
    </source>
</evidence>
<feature type="domain" description="MHD" evidence="12">
    <location>
        <begin position="308"/>
        <end position="544"/>
    </location>
</feature>
<reference evidence="14" key="2">
    <citation type="submission" date="2013-12" db="EMBL/GenBank/DDBJ databases">
        <title>Evolution of pathogenesis and genome organization in the Tremellales.</title>
        <authorList>
            <person name="Cuomo C."/>
            <person name="Litvintseva A."/>
            <person name="Heitman J."/>
            <person name="Chen Y."/>
            <person name="Sun S."/>
            <person name="Springer D."/>
            <person name="Dromer F."/>
            <person name="Young S."/>
            <person name="Zeng Q."/>
            <person name="Chapman S."/>
            <person name="Gujja S."/>
            <person name="Saif S."/>
            <person name="Birren B."/>
        </authorList>
    </citation>
    <scope>NUCLEOTIDE SEQUENCE [LARGE SCALE GENOMIC DNA]</scope>
    <source>
        <strain evidence="14">CBS 10435</strain>
    </source>
</reference>
<keyword evidence="3 9" id="KW-0963">Cytoplasm</keyword>
<comment type="subcellular location">
    <subcellularLocation>
        <location evidence="9 10">Cytoplasm</location>
    </subcellularLocation>
    <subcellularLocation>
        <location evidence="9 10">Cytoplasmic vesicle</location>
        <location evidence="9 10">COPI-coated vesicle membrane</location>
        <topology evidence="9 10">Peripheral membrane protein</topology>
        <orientation evidence="9 10">Cytoplasmic side</orientation>
    </subcellularLocation>
    <subcellularLocation>
        <location evidence="9 10">Golgi apparatus membrane</location>
        <topology evidence="9 10">Peripheral membrane protein</topology>
        <orientation evidence="9 10">Cytoplasmic side</orientation>
    </subcellularLocation>
</comment>
<protein>
    <recommendedName>
        <fullName evidence="9">Coatomer subunit delta</fullName>
    </recommendedName>
</protein>
<dbReference type="InterPro" id="IPR036168">
    <property type="entry name" value="AP2_Mu_C_sf"/>
</dbReference>
<feature type="compositionally biased region" description="Gly residues" evidence="11">
    <location>
        <begin position="203"/>
        <end position="213"/>
    </location>
</feature>
<dbReference type="GO" id="GO:0006890">
    <property type="term" value="P:retrograde vesicle-mediated transport, Golgi to endoplasmic reticulum"/>
    <property type="evidence" value="ECO:0007669"/>
    <property type="project" value="UniProtKB-UniRule"/>
</dbReference>
<keyword evidence="2 9" id="KW-0813">Transport</keyword>
<evidence type="ECO:0000256" key="10">
    <source>
        <dbReference type="RuleBase" id="RU366052"/>
    </source>
</evidence>
<dbReference type="Pfam" id="PF00928">
    <property type="entry name" value="Adap_comp_sub"/>
    <property type="match status" value="1"/>
</dbReference>
<proteinExistence type="inferred from homology"/>